<dbReference type="GO" id="GO:0009251">
    <property type="term" value="P:glucan catabolic process"/>
    <property type="evidence" value="ECO:0007669"/>
    <property type="project" value="TreeGrafter"/>
</dbReference>
<dbReference type="InterPro" id="IPR002772">
    <property type="entry name" value="Glyco_hydro_3_C"/>
</dbReference>
<keyword evidence="8" id="KW-0378">Hydrolase</keyword>
<comment type="catalytic activity">
    <reaction evidence="1">
        <text>Hydrolysis of terminal, non-reducing beta-D-glucosyl residues with release of beta-D-glucose.</text>
        <dbReference type="EC" id="3.2.1.21"/>
    </reaction>
</comment>
<evidence type="ECO:0000256" key="2">
    <source>
        <dbReference type="ARBA" id="ARBA00004613"/>
    </source>
</evidence>
<dbReference type="PRINTS" id="PR00133">
    <property type="entry name" value="GLHYDRLASE3"/>
</dbReference>
<evidence type="ECO:0000256" key="17">
    <source>
        <dbReference type="ARBA" id="ARBA00041808"/>
    </source>
</evidence>
<dbReference type="SUPFAM" id="SSF51445">
    <property type="entry name" value="(Trans)glycosidases"/>
    <property type="match status" value="1"/>
</dbReference>
<keyword evidence="12" id="KW-0624">Polysaccharide degradation</keyword>
<proteinExistence type="inferred from homology"/>
<evidence type="ECO:0000313" key="20">
    <source>
        <dbReference type="Proteomes" id="UP000002489"/>
    </source>
</evidence>
<dbReference type="STRING" id="426428.A0A0D2Y9P8"/>
<dbReference type="GO" id="GO:0008422">
    <property type="term" value="F:beta-glucosidase activity"/>
    <property type="evidence" value="ECO:0007669"/>
    <property type="project" value="UniProtKB-EC"/>
</dbReference>
<protein>
    <recommendedName>
        <fullName evidence="14">Probable beta-glucosidase G</fullName>
        <ecNumber evidence="5">3.2.1.21</ecNumber>
    </recommendedName>
    <alternativeName>
        <fullName evidence="15">Beta-D-glucoside glucohydrolase G</fullName>
    </alternativeName>
    <alternativeName>
        <fullName evidence="16">Cellobiase G</fullName>
    </alternativeName>
    <alternativeName>
        <fullName evidence="17">Gentiobiase G</fullName>
    </alternativeName>
</protein>
<reference evidence="20" key="1">
    <citation type="journal article" date="2012" name="Mol. Plant Microbe Interact.">
        <title>A highly conserved effector in Fusarium oxysporum is required for full virulence on Arabidopsis.</title>
        <authorList>
            <person name="Thatcher L.F."/>
            <person name="Gardiner D.M."/>
            <person name="Kazan K."/>
            <person name="Manners J."/>
        </authorList>
    </citation>
    <scope>NUCLEOTIDE SEQUENCE [LARGE SCALE GENOMIC DNA]</scope>
    <source>
        <strain evidence="20">Fo5176</strain>
    </source>
</reference>
<dbReference type="InterPro" id="IPR017853">
    <property type="entry name" value="GH"/>
</dbReference>
<evidence type="ECO:0000256" key="6">
    <source>
        <dbReference type="ARBA" id="ARBA00022525"/>
    </source>
</evidence>
<dbReference type="InterPro" id="IPR013783">
    <property type="entry name" value="Ig-like_fold"/>
</dbReference>
<evidence type="ECO:0000256" key="4">
    <source>
        <dbReference type="ARBA" id="ARBA00005336"/>
    </source>
</evidence>
<evidence type="ECO:0000256" key="9">
    <source>
        <dbReference type="ARBA" id="ARBA00023180"/>
    </source>
</evidence>
<keyword evidence="10" id="KW-0119">Carbohydrate metabolism</keyword>
<evidence type="ECO:0000259" key="18">
    <source>
        <dbReference type="SMART" id="SM01217"/>
    </source>
</evidence>
<dbReference type="SUPFAM" id="SSF52279">
    <property type="entry name" value="Beta-D-glucan exohydrolase, C-terminal domain"/>
    <property type="match status" value="1"/>
</dbReference>
<dbReference type="InterPro" id="IPR001764">
    <property type="entry name" value="Glyco_hydro_3_N"/>
</dbReference>
<comment type="similarity">
    <text evidence="4">Belongs to the glycosyl hydrolase 3 family.</text>
</comment>
<evidence type="ECO:0000256" key="11">
    <source>
        <dbReference type="ARBA" id="ARBA00023295"/>
    </source>
</evidence>
<keyword evidence="6" id="KW-0964">Secreted</keyword>
<keyword evidence="9" id="KW-0325">Glycoprotein</keyword>
<dbReference type="Pfam" id="PF01915">
    <property type="entry name" value="Glyco_hydro_3_C"/>
    <property type="match status" value="1"/>
</dbReference>
<evidence type="ECO:0000256" key="12">
    <source>
        <dbReference type="ARBA" id="ARBA00023326"/>
    </source>
</evidence>
<evidence type="ECO:0000256" key="14">
    <source>
        <dbReference type="ARBA" id="ARBA00039579"/>
    </source>
</evidence>
<name>A0A0D2Y9P8_FUSOF</name>
<comment type="subcellular location">
    <subcellularLocation>
        <location evidence="2">Secreted</location>
    </subcellularLocation>
</comment>
<comment type="function">
    <text evidence="13">Beta-glucosidases are one of a number of cellulolytic enzymes involved in the degradation of cellulosic biomass. Catalyzes the last step releasing glucose from the inhibitory cellobiose.</text>
</comment>
<evidence type="ECO:0000256" key="10">
    <source>
        <dbReference type="ARBA" id="ARBA00023277"/>
    </source>
</evidence>
<evidence type="ECO:0000256" key="8">
    <source>
        <dbReference type="ARBA" id="ARBA00022801"/>
    </source>
</evidence>
<dbReference type="InterPro" id="IPR026891">
    <property type="entry name" value="Fn3-like"/>
</dbReference>
<dbReference type="InterPro" id="IPR050288">
    <property type="entry name" value="Cellulose_deg_GH3"/>
</dbReference>
<accession>A0A0D2Y9P8</accession>
<dbReference type="InterPro" id="IPR036962">
    <property type="entry name" value="Glyco_hydro_3_N_sf"/>
</dbReference>
<dbReference type="PANTHER" id="PTHR42715">
    <property type="entry name" value="BETA-GLUCOSIDASE"/>
    <property type="match status" value="1"/>
</dbReference>
<keyword evidence="7" id="KW-0732">Signal</keyword>
<evidence type="ECO:0000256" key="5">
    <source>
        <dbReference type="ARBA" id="ARBA00012744"/>
    </source>
</evidence>
<dbReference type="PANTHER" id="PTHR42715:SF12">
    <property type="entry name" value="BETA-GLUCOSIDASE G-RELATED"/>
    <property type="match status" value="1"/>
</dbReference>
<evidence type="ECO:0000256" key="16">
    <source>
        <dbReference type="ARBA" id="ARBA00041601"/>
    </source>
</evidence>
<sequence length="687" mass="74612">MARVQSLLALLASTHLAIAQNGSHFKTIPVYPSPKDVVAATNDFKLTLEEKSSLVDGTDGPCGGNIAPIPRLNFKGICLQDSPLGVREADFVTIFSAGITAGASFDRAMIRERGLLMAEEFRAKGINIAWSSNIDDRTMHELYMWSFADGIRAGADHAMCSYQLLNQTHACANSKALNGLLKGELGLQGSILSDWFATHSGVSSINAGLDLNMPGGWASPYFMNMSQYVENGDVSDERLDDMVRRILTPDFRYKQNSPDYPALDLSLNEFKEQETAATGNTILLPATPEEIPMWNIGGTKNRDVRKDHGKFVRELGAAGAVLLKNDADLSQGQFELNPIDPIGPEMGANAQGSGSGTGRFSYFVSPLQAIKERMGSDLVQYILDNKAIASNIGSICPAPEACLVFVKSHIGEATDRETLGLDWDGNAIIDTVSQKCNNTIVVTHTGGPNNMPWADNPNVTAIIAGHLPGQEIGHSIADILWGDLNPSGKLPYTIAHNESDYNASVVNLTGSTGIDAWQSDFTEGLYTDYRHFNESDIEPLYEFGFGLSYTTFSVKLGSVTKLVRNASPMPLNRPTQPGGNPALFEPLVKVTITVRNTGKLAVATVPQLYLSLPDSAPRGTPVKVLRGFDKTKKLSPNQSQKISFVLTRKDMSFWDVTKQDWLIPKGRFSIKVGFSSRDLPVEGSVVF</sequence>
<dbReference type="InterPro" id="IPR036881">
    <property type="entry name" value="Glyco_hydro_3_C_sf"/>
</dbReference>
<comment type="pathway">
    <text evidence="3">Glycan metabolism; cellulose degradation.</text>
</comment>
<dbReference type="Gene3D" id="3.20.20.300">
    <property type="entry name" value="Glycoside hydrolase, family 3, N-terminal domain"/>
    <property type="match status" value="2"/>
</dbReference>
<organism evidence="19 20">
    <name type="scientific">Fusarium oxysporum (strain Fo5176)</name>
    <name type="common">Fusarium vascular wilt</name>
    <dbReference type="NCBI Taxonomy" id="660025"/>
    <lineage>
        <taxon>Eukaryota</taxon>
        <taxon>Fungi</taxon>
        <taxon>Dikarya</taxon>
        <taxon>Ascomycota</taxon>
        <taxon>Pezizomycotina</taxon>
        <taxon>Sordariomycetes</taxon>
        <taxon>Hypocreomycetidae</taxon>
        <taxon>Hypocreales</taxon>
        <taxon>Nectriaceae</taxon>
        <taxon>Fusarium</taxon>
        <taxon>Fusarium oxysporum species complex</taxon>
    </lineage>
</organism>
<reference evidence="19" key="2">
    <citation type="submission" date="2025-08" db="UniProtKB">
        <authorList>
            <consortium name="EnsemblFungi"/>
        </authorList>
    </citation>
    <scope>IDENTIFICATION</scope>
    <source>
        <strain evidence="19">4287 / CBS 123668 / FGSC 9935 / NRRL 34936</strain>
    </source>
</reference>
<dbReference type="EnsemblFungi" id="FOXG_13018T0">
    <property type="protein sequence ID" value="FOXG_13018P0"/>
    <property type="gene ID" value="FOXG_13018"/>
</dbReference>
<dbReference type="AlphaFoldDB" id="A0A0D2Y9P8"/>
<dbReference type="VEuPathDB" id="FungiDB:FOXG_13018"/>
<keyword evidence="11" id="KW-0326">Glycosidase</keyword>
<dbReference type="GO" id="GO:0005576">
    <property type="term" value="C:extracellular region"/>
    <property type="evidence" value="ECO:0007669"/>
    <property type="project" value="UniProtKB-SubCell"/>
</dbReference>
<dbReference type="Pfam" id="PF00933">
    <property type="entry name" value="Glyco_hydro_3"/>
    <property type="match status" value="1"/>
</dbReference>
<evidence type="ECO:0000256" key="7">
    <source>
        <dbReference type="ARBA" id="ARBA00022729"/>
    </source>
</evidence>
<dbReference type="SMART" id="SM01217">
    <property type="entry name" value="Fn3_like"/>
    <property type="match status" value="1"/>
</dbReference>
<dbReference type="EC" id="3.2.1.21" evidence="5"/>
<dbReference type="Gene3D" id="2.60.40.10">
    <property type="entry name" value="Immunoglobulins"/>
    <property type="match status" value="1"/>
</dbReference>
<evidence type="ECO:0000256" key="3">
    <source>
        <dbReference type="ARBA" id="ARBA00004987"/>
    </source>
</evidence>
<gene>
    <name evidence="19" type="primary">28954309</name>
</gene>
<evidence type="ECO:0000313" key="19">
    <source>
        <dbReference type="EnsemblFungi" id="FOXG_13018P0"/>
    </source>
</evidence>
<evidence type="ECO:0000256" key="1">
    <source>
        <dbReference type="ARBA" id="ARBA00000448"/>
    </source>
</evidence>
<dbReference type="Proteomes" id="UP000002489">
    <property type="component" value="Unassembled WGS sequence"/>
</dbReference>
<evidence type="ECO:0000256" key="15">
    <source>
        <dbReference type="ARBA" id="ARBA00041276"/>
    </source>
</evidence>
<evidence type="ECO:0000256" key="13">
    <source>
        <dbReference type="ARBA" id="ARBA00024983"/>
    </source>
</evidence>
<feature type="domain" description="Fibronectin type III-like" evidence="18">
    <location>
        <begin position="604"/>
        <end position="676"/>
    </location>
</feature>
<dbReference type="Gene3D" id="3.40.50.1700">
    <property type="entry name" value="Glycoside hydrolase family 3 C-terminal domain"/>
    <property type="match status" value="1"/>
</dbReference>
<dbReference type="Pfam" id="PF14310">
    <property type="entry name" value="Fn3-like"/>
    <property type="match status" value="1"/>
</dbReference>